<feature type="non-terminal residue" evidence="1">
    <location>
        <position position="50"/>
    </location>
</feature>
<evidence type="ECO:0000313" key="2">
    <source>
        <dbReference type="Proteomes" id="UP001233999"/>
    </source>
</evidence>
<dbReference type="EMBL" id="JASPKZ010010239">
    <property type="protein sequence ID" value="KAJ9575116.1"/>
    <property type="molecule type" value="Genomic_DNA"/>
</dbReference>
<dbReference type="Proteomes" id="UP001233999">
    <property type="component" value="Unassembled WGS sequence"/>
</dbReference>
<sequence length="50" mass="5643">DNIRTIFVKYGTKALCVEHIRTVGNLWASSRVFTEYSLFSISIVSLTFAS</sequence>
<proteinExistence type="predicted"/>
<evidence type="ECO:0000313" key="1">
    <source>
        <dbReference type="EMBL" id="KAJ9575116.1"/>
    </source>
</evidence>
<name>A0AAD7Z7C1_DIPPU</name>
<accession>A0AAD7Z7C1</accession>
<gene>
    <name evidence="1" type="ORF">L9F63_007702</name>
</gene>
<feature type="non-terminal residue" evidence="1">
    <location>
        <position position="1"/>
    </location>
</feature>
<dbReference type="AlphaFoldDB" id="A0AAD7Z7C1"/>
<protein>
    <submittedName>
        <fullName evidence="1">Uncharacterized protein</fullName>
    </submittedName>
</protein>
<reference evidence="1" key="1">
    <citation type="journal article" date="2023" name="IScience">
        <title>Live-bearing cockroach genome reveals convergent evolutionary mechanisms linked to viviparity in insects and beyond.</title>
        <authorList>
            <person name="Fouks B."/>
            <person name="Harrison M.C."/>
            <person name="Mikhailova A.A."/>
            <person name="Marchal E."/>
            <person name="English S."/>
            <person name="Carruthers M."/>
            <person name="Jennings E.C."/>
            <person name="Chiamaka E.L."/>
            <person name="Frigard R.A."/>
            <person name="Pippel M."/>
            <person name="Attardo G.M."/>
            <person name="Benoit J.B."/>
            <person name="Bornberg-Bauer E."/>
            <person name="Tobe S.S."/>
        </authorList>
    </citation>
    <scope>NUCLEOTIDE SEQUENCE</scope>
    <source>
        <strain evidence="1">Stay&amp;Tobe</strain>
    </source>
</reference>
<organism evidence="1 2">
    <name type="scientific">Diploptera punctata</name>
    <name type="common">Pacific beetle cockroach</name>
    <dbReference type="NCBI Taxonomy" id="6984"/>
    <lineage>
        <taxon>Eukaryota</taxon>
        <taxon>Metazoa</taxon>
        <taxon>Ecdysozoa</taxon>
        <taxon>Arthropoda</taxon>
        <taxon>Hexapoda</taxon>
        <taxon>Insecta</taxon>
        <taxon>Pterygota</taxon>
        <taxon>Neoptera</taxon>
        <taxon>Polyneoptera</taxon>
        <taxon>Dictyoptera</taxon>
        <taxon>Blattodea</taxon>
        <taxon>Blaberoidea</taxon>
        <taxon>Blaberidae</taxon>
        <taxon>Diplopterinae</taxon>
        <taxon>Diploptera</taxon>
    </lineage>
</organism>
<comment type="caution">
    <text evidence="1">The sequence shown here is derived from an EMBL/GenBank/DDBJ whole genome shotgun (WGS) entry which is preliminary data.</text>
</comment>
<keyword evidence="2" id="KW-1185">Reference proteome</keyword>
<reference evidence="1" key="2">
    <citation type="submission" date="2023-05" db="EMBL/GenBank/DDBJ databases">
        <authorList>
            <person name="Fouks B."/>
        </authorList>
    </citation>
    <scope>NUCLEOTIDE SEQUENCE</scope>
    <source>
        <strain evidence="1">Stay&amp;Tobe</strain>
        <tissue evidence="1">Testes</tissue>
    </source>
</reference>